<gene>
    <name evidence="6" type="ORF">BTI247_11420</name>
</gene>
<feature type="coiled-coil region" evidence="4">
    <location>
        <begin position="407"/>
        <end position="441"/>
    </location>
</feature>
<evidence type="ECO:0000256" key="3">
    <source>
        <dbReference type="ARBA" id="ARBA00023125"/>
    </source>
</evidence>
<dbReference type="InterPro" id="IPR000055">
    <property type="entry name" value="Restrct_endonuc_typeI_TRD"/>
</dbReference>
<feature type="domain" description="Type I restriction modification DNA specificity" evidence="5">
    <location>
        <begin position="289"/>
        <end position="429"/>
    </location>
</feature>
<evidence type="ECO:0000256" key="2">
    <source>
        <dbReference type="ARBA" id="ARBA00022747"/>
    </source>
</evidence>
<organism evidence="6 7">
    <name type="scientific">Bacillus thuringiensis Bt18247</name>
    <dbReference type="NCBI Taxonomy" id="1423143"/>
    <lineage>
        <taxon>Bacteria</taxon>
        <taxon>Bacillati</taxon>
        <taxon>Bacillota</taxon>
        <taxon>Bacilli</taxon>
        <taxon>Bacillales</taxon>
        <taxon>Bacillaceae</taxon>
        <taxon>Bacillus</taxon>
        <taxon>Bacillus cereus group</taxon>
    </lineage>
</organism>
<keyword evidence="2" id="KW-0680">Restriction system</keyword>
<keyword evidence="3" id="KW-0238">DNA-binding</keyword>
<name>A0A9W3SQ40_BACTU</name>
<protein>
    <recommendedName>
        <fullName evidence="5">Type I restriction modification DNA specificity domain-containing protein</fullName>
    </recommendedName>
</protein>
<dbReference type="REBASE" id="156255">
    <property type="entry name" value="S.Bth18247I"/>
</dbReference>
<dbReference type="AlphaFoldDB" id="A0A9W3SQ40"/>
<dbReference type="GO" id="GO:0009307">
    <property type="term" value="P:DNA restriction-modification system"/>
    <property type="evidence" value="ECO:0007669"/>
    <property type="project" value="UniProtKB-KW"/>
</dbReference>
<dbReference type="Proteomes" id="UP000192743">
    <property type="component" value="Chromosome"/>
</dbReference>
<reference evidence="6 7" key="1">
    <citation type="submission" date="2016-02" db="EMBL/GenBank/DDBJ databases">
        <title>Comparative analysis of three nematocidal Bacillus thuringiensis strains.</title>
        <authorList>
            <person name="Hollensteiner J."/>
            <person name="Kloesener M."/>
            <person name="Bunk B."/>
            <person name="Sproeer C."/>
            <person name="Rosenstiel P."/>
            <person name="Schulte-Iserlohe R."/>
            <person name="Schulenburg H."/>
            <person name="Liesegang H."/>
        </authorList>
    </citation>
    <scope>NUCLEOTIDE SEQUENCE [LARGE SCALE GENOMIC DNA]</scope>
    <source>
        <strain evidence="6 7">Bt18247</strain>
    </source>
</reference>
<dbReference type="RefSeq" id="WP_069355084.1">
    <property type="nucleotide sequence ID" value="NZ_CP015250.1"/>
</dbReference>
<accession>A0A9W3SQ40</accession>
<dbReference type="PANTHER" id="PTHR30408">
    <property type="entry name" value="TYPE-1 RESTRICTION ENZYME ECOKI SPECIFICITY PROTEIN"/>
    <property type="match status" value="1"/>
</dbReference>
<dbReference type="Gene3D" id="3.90.220.20">
    <property type="entry name" value="DNA methylase specificity domains"/>
    <property type="match status" value="2"/>
</dbReference>
<feature type="coiled-coil region" evidence="4">
    <location>
        <begin position="185"/>
        <end position="216"/>
    </location>
</feature>
<evidence type="ECO:0000259" key="5">
    <source>
        <dbReference type="Pfam" id="PF01420"/>
    </source>
</evidence>
<feature type="domain" description="Type I restriction modification DNA specificity" evidence="5">
    <location>
        <begin position="50"/>
        <end position="197"/>
    </location>
</feature>
<dbReference type="Pfam" id="PF01420">
    <property type="entry name" value="Methylase_S"/>
    <property type="match status" value="2"/>
</dbReference>
<evidence type="ECO:0000256" key="4">
    <source>
        <dbReference type="SAM" id="Coils"/>
    </source>
</evidence>
<sequence length="456" mass="52637">MNRTRYVEMKDSNIESIGAIPQAWSVLKVKHAVETKITDGPHETPEILDEGIPFLSAEAVKRGKLNFHLKRGYISLEDHIKFSEKCKPKYNDIFMIKSGATTGEVAMVETNEEFNIWSPLALIRSDQEKVIPKFMYYYISSLAFRKQVELGWSYGTQQNIGMGVIENLFMTLPSLYEQKYIVLYLETKVEELDRLVEAKEKLIQLLEEKRQSMITEAVTKGLNPNVKMKDSGVEWIGEVPEDWGAVKIKYLLYPNKGSIKTGPFGSQLTNQDMEGQDVKVYNQRTVLDTDFQKGDYYISESKFEELRSFEIQPNDIVVTTRGTIGKVAIVPENIEKGILHPCLIRIQIDQDKVLSRYLRYIFNHTNLIKEQVYLMSNATTIEVIYSETLKNIVISAPISIYEQEIIIDHLDKETMIYNKLIEELKEQIQKLKEYRQSLIYEAVTGKIDVRDLEVKA</sequence>
<dbReference type="PANTHER" id="PTHR30408:SF12">
    <property type="entry name" value="TYPE I RESTRICTION ENZYME MJAVIII SPECIFICITY SUBUNIT"/>
    <property type="match status" value="1"/>
</dbReference>
<comment type="similarity">
    <text evidence="1">Belongs to the type-I restriction system S methylase family.</text>
</comment>
<evidence type="ECO:0000256" key="1">
    <source>
        <dbReference type="ARBA" id="ARBA00010923"/>
    </source>
</evidence>
<dbReference type="GO" id="GO:0003677">
    <property type="term" value="F:DNA binding"/>
    <property type="evidence" value="ECO:0007669"/>
    <property type="project" value="UniProtKB-KW"/>
</dbReference>
<keyword evidence="4" id="KW-0175">Coiled coil</keyword>
<dbReference type="SUPFAM" id="SSF116734">
    <property type="entry name" value="DNA methylase specificity domain"/>
    <property type="match status" value="2"/>
</dbReference>
<dbReference type="Gene3D" id="1.10.287.1120">
    <property type="entry name" value="Bipartite methylase S protein"/>
    <property type="match status" value="1"/>
</dbReference>
<evidence type="ECO:0000313" key="7">
    <source>
        <dbReference type="Proteomes" id="UP000192743"/>
    </source>
</evidence>
<dbReference type="InterPro" id="IPR044946">
    <property type="entry name" value="Restrct_endonuc_typeI_TRD_sf"/>
</dbReference>
<dbReference type="InterPro" id="IPR052021">
    <property type="entry name" value="Type-I_RS_S_subunit"/>
</dbReference>
<proteinExistence type="inferred from homology"/>
<evidence type="ECO:0000313" key="6">
    <source>
        <dbReference type="EMBL" id="AOM09552.1"/>
    </source>
</evidence>
<dbReference type="EMBL" id="CP015250">
    <property type="protein sequence ID" value="AOM09552.1"/>
    <property type="molecule type" value="Genomic_DNA"/>
</dbReference>